<evidence type="ECO:0000313" key="2">
    <source>
        <dbReference type="Proteomes" id="UP001501294"/>
    </source>
</evidence>
<keyword evidence="2" id="KW-1185">Reference proteome</keyword>
<gene>
    <name evidence="1" type="ORF">GCM10023150_01900</name>
</gene>
<dbReference type="RefSeq" id="WP_223577469.1">
    <property type="nucleotide sequence ID" value="NZ_BAABFU010000001.1"/>
</dbReference>
<dbReference type="Gene3D" id="1.20.1260.10">
    <property type="match status" value="1"/>
</dbReference>
<evidence type="ECO:0000313" key="1">
    <source>
        <dbReference type="EMBL" id="GAA4343375.1"/>
    </source>
</evidence>
<dbReference type="InterPro" id="IPR012347">
    <property type="entry name" value="Ferritin-like"/>
</dbReference>
<reference evidence="2" key="1">
    <citation type="journal article" date="2019" name="Int. J. Syst. Evol. Microbiol.">
        <title>The Global Catalogue of Microorganisms (GCM) 10K type strain sequencing project: providing services to taxonomists for standard genome sequencing and annotation.</title>
        <authorList>
            <consortium name="The Broad Institute Genomics Platform"/>
            <consortium name="The Broad Institute Genome Sequencing Center for Infectious Disease"/>
            <person name="Wu L."/>
            <person name="Ma J."/>
        </authorList>
    </citation>
    <scope>NUCLEOTIDE SEQUENCE [LARGE SCALE GENOMIC DNA]</scope>
    <source>
        <strain evidence="2">JCM 17727</strain>
    </source>
</reference>
<dbReference type="PIRSF" id="PIRSF020736">
    <property type="entry name" value="MiaE"/>
    <property type="match status" value="1"/>
</dbReference>
<dbReference type="InterPro" id="IPR009078">
    <property type="entry name" value="Ferritin-like_SF"/>
</dbReference>
<dbReference type="InterPro" id="IPR010386">
    <property type="entry name" value="tRNA-Hydrxlase_MiaE"/>
</dbReference>
<organism evidence="1 2">
    <name type="scientific">Kangiella taiwanensis</name>
    <dbReference type="NCBI Taxonomy" id="1079179"/>
    <lineage>
        <taxon>Bacteria</taxon>
        <taxon>Pseudomonadati</taxon>
        <taxon>Pseudomonadota</taxon>
        <taxon>Gammaproteobacteria</taxon>
        <taxon>Kangiellales</taxon>
        <taxon>Kangiellaceae</taxon>
        <taxon>Kangiella</taxon>
    </lineage>
</organism>
<dbReference type="Pfam" id="PF06175">
    <property type="entry name" value="MiaE"/>
    <property type="match status" value="1"/>
</dbReference>
<name>A0ABP8HRU8_9GAMM</name>
<sequence length="213" mass="24917">MTEKLAEKAVDISPIQQFLHCDTPQAWLEHAVSDLETLLIDHAHCEKKAAATAVKLMFRYPERIDLLKKLSQLIREEVLHFEQVLEFIEQQGIKYRAIKPSRYAAGLHQYVEKDEPNRFVDSLIIGGIIEARSCERFHALVPYLKDSHPELAKYYRFLLKSESRHFMDYIDLAKQYASESIEQRLQFFLTKEKELIESPDPLFRFHSGVPVLD</sequence>
<dbReference type="SUPFAM" id="SSF47240">
    <property type="entry name" value="Ferritin-like"/>
    <property type="match status" value="1"/>
</dbReference>
<dbReference type="CDD" id="cd07910">
    <property type="entry name" value="MiaE"/>
    <property type="match status" value="1"/>
</dbReference>
<dbReference type="Proteomes" id="UP001501294">
    <property type="component" value="Unassembled WGS sequence"/>
</dbReference>
<protein>
    <submittedName>
        <fullName evidence="1">tRNA-(Ms[2]io[6]A)-hydroxylase</fullName>
    </submittedName>
</protein>
<dbReference type="PANTHER" id="PTHR42637:SF1">
    <property type="entry name" value="TRNA 2-(METHYLSULFANYL)-N(6)-ISOPENTENYLADENOSINE(37) HYDROXYLASE"/>
    <property type="match status" value="1"/>
</dbReference>
<comment type="caution">
    <text evidence="1">The sequence shown here is derived from an EMBL/GenBank/DDBJ whole genome shotgun (WGS) entry which is preliminary data.</text>
</comment>
<accession>A0ABP8HRU8</accession>
<dbReference type="PANTHER" id="PTHR42637">
    <property type="entry name" value="TRNA-(MS[2]IO[6]A)-HYDROXYLASE"/>
    <property type="match status" value="1"/>
</dbReference>
<proteinExistence type="predicted"/>
<dbReference type="EMBL" id="BAABFU010000001">
    <property type="protein sequence ID" value="GAA4343375.1"/>
    <property type="molecule type" value="Genomic_DNA"/>
</dbReference>